<proteinExistence type="predicted"/>
<evidence type="ECO:0000256" key="1">
    <source>
        <dbReference type="ARBA" id="ARBA00022679"/>
    </source>
</evidence>
<keyword evidence="3" id="KW-1185">Reference proteome</keyword>
<dbReference type="AlphaFoldDB" id="A0A927CX95"/>
<dbReference type="GO" id="GO:0008410">
    <property type="term" value="F:CoA-transferase activity"/>
    <property type="evidence" value="ECO:0007669"/>
    <property type="project" value="TreeGrafter"/>
</dbReference>
<dbReference type="Gene3D" id="3.40.50.10540">
    <property type="entry name" value="Crotonobetainyl-coa:carnitine coa-transferase, domain 1"/>
    <property type="match status" value="1"/>
</dbReference>
<name>A0A927CX95_9BACI</name>
<dbReference type="Gene3D" id="3.30.1540.10">
    <property type="entry name" value="formyl-coa transferase, domain 3"/>
    <property type="match status" value="1"/>
</dbReference>
<keyword evidence="1 2" id="KW-0808">Transferase</keyword>
<dbReference type="InterPro" id="IPR023606">
    <property type="entry name" value="CoA-Trfase_III_dom_1_sf"/>
</dbReference>
<dbReference type="SUPFAM" id="SSF89796">
    <property type="entry name" value="CoA-transferase family III (CaiB/BaiF)"/>
    <property type="match status" value="1"/>
</dbReference>
<reference evidence="2" key="1">
    <citation type="submission" date="2020-09" db="EMBL/GenBank/DDBJ databases">
        <title>Bacillus faecalis sp. nov., a moderately halophilic bacterium isolated from cow faeces.</title>
        <authorList>
            <person name="Jiang L."/>
            <person name="Lee J."/>
        </authorList>
    </citation>
    <scope>NUCLEOTIDE SEQUENCE</scope>
    <source>
        <strain evidence="2">AGMB 02131</strain>
    </source>
</reference>
<dbReference type="EMBL" id="JACXSI010000005">
    <property type="protein sequence ID" value="MBD3107340.1"/>
    <property type="molecule type" value="Genomic_DNA"/>
</dbReference>
<dbReference type="PANTHER" id="PTHR48207">
    <property type="entry name" value="SUCCINATE--HYDROXYMETHYLGLUTARATE COA-TRANSFERASE"/>
    <property type="match status" value="1"/>
</dbReference>
<evidence type="ECO:0000313" key="3">
    <source>
        <dbReference type="Proteomes" id="UP000602076"/>
    </source>
</evidence>
<dbReference type="InterPro" id="IPR003673">
    <property type="entry name" value="CoA-Trfase_fam_III"/>
</dbReference>
<dbReference type="Proteomes" id="UP000602076">
    <property type="component" value="Unassembled WGS sequence"/>
</dbReference>
<dbReference type="InterPro" id="IPR044855">
    <property type="entry name" value="CoA-Trfase_III_dom3_sf"/>
</dbReference>
<dbReference type="PANTHER" id="PTHR48207:SF3">
    <property type="entry name" value="SUCCINATE--HYDROXYMETHYLGLUTARATE COA-TRANSFERASE"/>
    <property type="match status" value="1"/>
</dbReference>
<dbReference type="RefSeq" id="WP_190996883.1">
    <property type="nucleotide sequence ID" value="NZ_JACXSI010000005.1"/>
</dbReference>
<evidence type="ECO:0000313" key="2">
    <source>
        <dbReference type="EMBL" id="MBD3107340.1"/>
    </source>
</evidence>
<gene>
    <name evidence="2" type="ORF">IEO70_03095</name>
</gene>
<accession>A0A927CX95</accession>
<protein>
    <submittedName>
        <fullName evidence="2">CoA transferase</fullName>
    </submittedName>
</protein>
<organism evidence="2 3">
    <name type="scientific">Peribacillus faecalis</name>
    <dbReference type="NCBI Taxonomy" id="2772559"/>
    <lineage>
        <taxon>Bacteria</taxon>
        <taxon>Bacillati</taxon>
        <taxon>Bacillota</taxon>
        <taxon>Bacilli</taxon>
        <taxon>Bacillales</taxon>
        <taxon>Bacillaceae</taxon>
        <taxon>Peribacillus</taxon>
    </lineage>
</organism>
<sequence length="408" mass="45274">MTTLPLEGVRIVDLTMWWSGPVCTSYLGALGAEVIKVESVQRADGFRYSMSSPGENWWEMGPQFNAANMNKKGITLNLNDPEGMKLLKELIAKSDAVIENSSPRVMDNFGLNYEQLCELNPSIIMLSMPAYGRTGPNRDQPGFAFTFEILSGLAQVNGYRNDSPMTIGGAGDVISGTHAAFALLSALQYRETTGKGQMIEIAQVEGCVNFMGQPIADASMNGRNWGRIGNRQPNMAPHGVYRCKGTDEWIAIAVADDTEWKQFCNALGNPSWTTDERFQTIKSRYENHDDLDIFIENWTSQLEKEEASNLLQTFGVSSGPVVHVNDIEKAPYFDGFFQAVTHEFTGTHQYPAWPVKFSGNRLEHRSPAPLLGQHNKDVLQNILNCSDEEIKKLTEEKVIGNKPAYASS</sequence>
<dbReference type="InterPro" id="IPR050483">
    <property type="entry name" value="CoA-transferase_III_domain"/>
</dbReference>
<comment type="caution">
    <text evidence="2">The sequence shown here is derived from an EMBL/GenBank/DDBJ whole genome shotgun (WGS) entry which is preliminary data.</text>
</comment>
<dbReference type="Pfam" id="PF02515">
    <property type="entry name" value="CoA_transf_3"/>
    <property type="match status" value="1"/>
</dbReference>